<sequence length="28" mass="2905">MDNQHGYAGQILRVNLSTGDVGTVSTGN</sequence>
<gene>
    <name evidence="1" type="ORF">LCGC14_2467860</name>
</gene>
<organism evidence="1">
    <name type="scientific">marine sediment metagenome</name>
    <dbReference type="NCBI Taxonomy" id="412755"/>
    <lineage>
        <taxon>unclassified sequences</taxon>
        <taxon>metagenomes</taxon>
        <taxon>ecological metagenomes</taxon>
    </lineage>
</organism>
<evidence type="ECO:0000313" key="1">
    <source>
        <dbReference type="EMBL" id="KKL19200.1"/>
    </source>
</evidence>
<accession>A0A0F9BBZ8</accession>
<protein>
    <submittedName>
        <fullName evidence="1">Uncharacterized protein</fullName>
    </submittedName>
</protein>
<dbReference type="EMBL" id="LAZR01038575">
    <property type="protein sequence ID" value="KKL19200.1"/>
    <property type="molecule type" value="Genomic_DNA"/>
</dbReference>
<proteinExistence type="predicted"/>
<name>A0A0F9BBZ8_9ZZZZ</name>
<dbReference type="AlphaFoldDB" id="A0A0F9BBZ8"/>
<reference evidence="1" key="1">
    <citation type="journal article" date="2015" name="Nature">
        <title>Complex archaea that bridge the gap between prokaryotes and eukaryotes.</title>
        <authorList>
            <person name="Spang A."/>
            <person name="Saw J.H."/>
            <person name="Jorgensen S.L."/>
            <person name="Zaremba-Niedzwiedzka K."/>
            <person name="Martijn J."/>
            <person name="Lind A.E."/>
            <person name="van Eijk R."/>
            <person name="Schleper C."/>
            <person name="Guy L."/>
            <person name="Ettema T.J."/>
        </authorList>
    </citation>
    <scope>NUCLEOTIDE SEQUENCE</scope>
</reference>
<feature type="non-terminal residue" evidence="1">
    <location>
        <position position="28"/>
    </location>
</feature>
<comment type="caution">
    <text evidence="1">The sequence shown here is derived from an EMBL/GenBank/DDBJ whole genome shotgun (WGS) entry which is preliminary data.</text>
</comment>